<dbReference type="Proteomes" id="UP000634136">
    <property type="component" value="Unassembled WGS sequence"/>
</dbReference>
<organism evidence="1 2">
    <name type="scientific">Senna tora</name>
    <dbReference type="NCBI Taxonomy" id="362788"/>
    <lineage>
        <taxon>Eukaryota</taxon>
        <taxon>Viridiplantae</taxon>
        <taxon>Streptophyta</taxon>
        <taxon>Embryophyta</taxon>
        <taxon>Tracheophyta</taxon>
        <taxon>Spermatophyta</taxon>
        <taxon>Magnoliopsida</taxon>
        <taxon>eudicotyledons</taxon>
        <taxon>Gunneridae</taxon>
        <taxon>Pentapetalae</taxon>
        <taxon>rosids</taxon>
        <taxon>fabids</taxon>
        <taxon>Fabales</taxon>
        <taxon>Fabaceae</taxon>
        <taxon>Caesalpinioideae</taxon>
        <taxon>Cassia clade</taxon>
        <taxon>Senna</taxon>
    </lineage>
</organism>
<accession>A0A834W900</accession>
<gene>
    <name evidence="1" type="ORF">G2W53_035187</name>
</gene>
<proteinExistence type="predicted"/>
<keyword evidence="2" id="KW-1185">Reference proteome</keyword>
<dbReference type="EMBL" id="JAAIUW010000011">
    <property type="protein sequence ID" value="KAF7808444.1"/>
    <property type="molecule type" value="Genomic_DNA"/>
</dbReference>
<comment type="caution">
    <text evidence="1">The sequence shown here is derived from an EMBL/GenBank/DDBJ whole genome shotgun (WGS) entry which is preliminary data.</text>
</comment>
<name>A0A834W900_9FABA</name>
<reference evidence="1" key="1">
    <citation type="submission" date="2020-09" db="EMBL/GenBank/DDBJ databases">
        <title>Genome-Enabled Discovery of Anthraquinone Biosynthesis in Senna tora.</title>
        <authorList>
            <person name="Kang S.-H."/>
            <person name="Pandey R.P."/>
            <person name="Lee C.-M."/>
            <person name="Sim J.-S."/>
            <person name="Jeong J.-T."/>
            <person name="Choi B.-S."/>
            <person name="Jung M."/>
            <person name="Ginzburg D."/>
            <person name="Zhao K."/>
            <person name="Won S.Y."/>
            <person name="Oh T.-J."/>
            <person name="Yu Y."/>
            <person name="Kim N.-H."/>
            <person name="Lee O.R."/>
            <person name="Lee T.-H."/>
            <person name="Bashyal P."/>
            <person name="Kim T.-S."/>
            <person name="Lee W.-H."/>
            <person name="Kawkins C."/>
            <person name="Kim C.-K."/>
            <person name="Kim J.S."/>
            <person name="Ahn B.O."/>
            <person name="Rhee S.Y."/>
            <person name="Sohng J.K."/>
        </authorList>
    </citation>
    <scope>NUCLEOTIDE SEQUENCE</scope>
    <source>
        <tissue evidence="1">Leaf</tissue>
    </source>
</reference>
<protein>
    <submittedName>
        <fullName evidence="1">Cytochrome P450 CYP736A12</fullName>
    </submittedName>
</protein>
<dbReference type="AlphaFoldDB" id="A0A834W900"/>
<evidence type="ECO:0000313" key="2">
    <source>
        <dbReference type="Proteomes" id="UP000634136"/>
    </source>
</evidence>
<evidence type="ECO:0000313" key="1">
    <source>
        <dbReference type="EMBL" id="KAF7808444.1"/>
    </source>
</evidence>
<sequence length="123" mass="13482">MCRFSNGVKSEEEQTEDDGQYYPCVRLPLFSSLCSGPNISIGRLLPRVAPVGAALGEGHALGREVIRRLILRATRENDVVRLEDELGSFRERDDNGEDVSLLEGYDRSVVFGKGLEGAAREGA</sequence>